<keyword evidence="4 9" id="KW-1133">Transmembrane helix</keyword>
<feature type="region of interest" description="Disordered" evidence="8">
    <location>
        <begin position="266"/>
        <end position="460"/>
    </location>
</feature>
<evidence type="ECO:0000256" key="8">
    <source>
        <dbReference type="SAM" id="MobiDB-lite"/>
    </source>
</evidence>
<proteinExistence type="predicted"/>
<dbReference type="PANTHER" id="PTHR42643">
    <property type="entry name" value="IONOTROPIC RECEPTOR 20A-RELATED"/>
    <property type="match status" value="1"/>
</dbReference>
<dbReference type="AlphaFoldDB" id="A0AAE1LGV4"/>
<evidence type="ECO:0000256" key="5">
    <source>
        <dbReference type="ARBA" id="ARBA00023136"/>
    </source>
</evidence>
<accession>A0AAE1LGV4</accession>
<evidence type="ECO:0000256" key="3">
    <source>
        <dbReference type="ARBA" id="ARBA00022692"/>
    </source>
</evidence>
<feature type="compositionally biased region" description="Acidic residues" evidence="8">
    <location>
        <begin position="119"/>
        <end position="143"/>
    </location>
</feature>
<evidence type="ECO:0000256" key="1">
    <source>
        <dbReference type="ARBA" id="ARBA00004651"/>
    </source>
</evidence>
<sequence>MMFYDIWVFDVAVGPKRYLTAEHSLHVDGDAPWLRDLLAAWGAGARSAVVSTRQAPPLLSSVVCLSSGRPRFQARVSSVVLVATVRPVDLVFAARRALLQHVRTHILLWTRAGNLTVGEEGEEIEEEEEGVEQEEDEEEDEGEGKEKEEETGPEHEDAATTTARWIASKRFPHTINQVRLAVTTNGSAPVTVLFSGVWDVDEPNVTRLDGCSAAAGWERGAADALYAPCRVWQAPPPAEPLVVQIVPEQAPRGRLRERFAVVGEIFRRGRQGRPGTDRGRPGDRERPRDRERRPGDRKRPGSRQTSAPGQAEHDRDEKPGRRRVRDVQRQHPDELASVPSGNPGPGPGPGPASDPRRRVPSPAPAPRRRGPPPKQSSTPAPGKSRTNMTYSDGESRQTSLLVNGRAPFPNREQPHENRSGPDPRGTDPVPHRVPFLGQSGRESLPGKRQPPSPGANQTSVLGWQRDQGLGQRISQRIGQLLDQRLGLDEFEGAGDRRARNRWFDMATFFISELHRRMHLDFSYKIENLPVNSEGLAMRRSLSCRLDLVMSEEPLNASVHRKLAVFPWNLHSTEAVVPSGLGAAPKPFHQLTNELCAWLWAAVALAVLTVAVALICLGHRDPALVALKTLSPLLSQAVAHPPRFIQRPVFGGWLLTSLVLSAAYQGELLGELTVSSKPNIDSVQQLNASGLPVLFWKEWDLESYPLEHWQLEDQVVFDINSTMQQASRWAIDFGNVSFFRDKDNRGTTGPEGTDLDDRRLHTFSLPMTRLKATYITMEGSPYEKPLRKFLGRIRAAGLTIQSLQSSYISRPRHGHDRGAQRAWNDSPRPLTYAQVEPALQLLALCLTLAFVVFVAERAF</sequence>
<feature type="compositionally biased region" description="Basic and acidic residues" evidence="8">
    <location>
        <begin position="275"/>
        <end position="299"/>
    </location>
</feature>
<feature type="compositionally biased region" description="Polar residues" evidence="8">
    <location>
        <begin position="375"/>
        <end position="401"/>
    </location>
</feature>
<reference evidence="10" key="1">
    <citation type="submission" date="2021-07" db="EMBL/GenBank/DDBJ databases">
        <authorList>
            <person name="Catto M.A."/>
            <person name="Jacobson A."/>
            <person name="Kennedy G."/>
            <person name="Labadie P."/>
            <person name="Hunt B.G."/>
            <person name="Srinivasan R."/>
        </authorList>
    </citation>
    <scope>NUCLEOTIDE SEQUENCE</scope>
    <source>
        <strain evidence="10">PL_HMW_Pooled</strain>
        <tissue evidence="10">Head</tissue>
    </source>
</reference>
<feature type="compositionally biased region" description="Basic and acidic residues" evidence="8">
    <location>
        <begin position="412"/>
        <end position="425"/>
    </location>
</feature>
<dbReference type="EMBL" id="JAHWGI010000981">
    <property type="protein sequence ID" value="KAK3919746.1"/>
    <property type="molecule type" value="Genomic_DNA"/>
</dbReference>
<dbReference type="GO" id="GO:0005886">
    <property type="term" value="C:plasma membrane"/>
    <property type="evidence" value="ECO:0007669"/>
    <property type="project" value="UniProtKB-SubCell"/>
</dbReference>
<feature type="compositionally biased region" description="Pro residues" evidence="8">
    <location>
        <begin position="342"/>
        <end position="352"/>
    </location>
</feature>
<protein>
    <submittedName>
        <fullName evidence="10">G-protein coupled receptor 101</fullName>
    </submittedName>
</protein>
<evidence type="ECO:0000256" key="4">
    <source>
        <dbReference type="ARBA" id="ARBA00022989"/>
    </source>
</evidence>
<feature type="compositionally biased region" description="Basic and acidic residues" evidence="8">
    <location>
        <begin position="144"/>
        <end position="158"/>
    </location>
</feature>
<feature type="region of interest" description="Disordered" evidence="8">
    <location>
        <begin position="118"/>
        <end position="159"/>
    </location>
</feature>
<keyword evidence="2" id="KW-1003">Cell membrane</keyword>
<evidence type="ECO:0000313" key="10">
    <source>
        <dbReference type="EMBL" id="KAK3919746.1"/>
    </source>
</evidence>
<name>A0AAE1LGV4_9NEOP</name>
<evidence type="ECO:0000256" key="9">
    <source>
        <dbReference type="SAM" id="Phobius"/>
    </source>
</evidence>
<keyword evidence="11" id="KW-1185">Reference proteome</keyword>
<dbReference type="PANTHER" id="PTHR42643:SF24">
    <property type="entry name" value="IONOTROPIC RECEPTOR 60A"/>
    <property type="match status" value="1"/>
</dbReference>
<organism evidence="10 11">
    <name type="scientific">Frankliniella fusca</name>
    <dbReference type="NCBI Taxonomy" id="407009"/>
    <lineage>
        <taxon>Eukaryota</taxon>
        <taxon>Metazoa</taxon>
        <taxon>Ecdysozoa</taxon>
        <taxon>Arthropoda</taxon>
        <taxon>Hexapoda</taxon>
        <taxon>Insecta</taxon>
        <taxon>Pterygota</taxon>
        <taxon>Neoptera</taxon>
        <taxon>Paraneoptera</taxon>
        <taxon>Thysanoptera</taxon>
        <taxon>Terebrantia</taxon>
        <taxon>Thripoidea</taxon>
        <taxon>Thripidae</taxon>
        <taxon>Frankliniella</taxon>
    </lineage>
</organism>
<comment type="subcellular location">
    <subcellularLocation>
        <location evidence="1">Cell membrane</location>
        <topology evidence="1">Multi-pass membrane protein</topology>
    </subcellularLocation>
</comment>
<feature type="compositionally biased region" description="Basic and acidic residues" evidence="8">
    <location>
        <begin position="311"/>
        <end position="334"/>
    </location>
</feature>
<evidence type="ECO:0000313" key="11">
    <source>
        <dbReference type="Proteomes" id="UP001219518"/>
    </source>
</evidence>
<dbReference type="InterPro" id="IPR052192">
    <property type="entry name" value="Insect_Ionotropic_Sensory_Rcpt"/>
</dbReference>
<keyword evidence="7" id="KW-0325">Glycoprotein</keyword>
<keyword evidence="5 9" id="KW-0472">Membrane</keyword>
<feature type="transmembrane region" description="Helical" evidence="9">
    <location>
        <begin position="596"/>
        <end position="617"/>
    </location>
</feature>
<comment type="caution">
    <text evidence="10">The sequence shown here is derived from an EMBL/GenBank/DDBJ whole genome shotgun (WGS) entry which is preliminary data.</text>
</comment>
<feature type="transmembrane region" description="Helical" evidence="9">
    <location>
        <begin position="837"/>
        <end position="854"/>
    </location>
</feature>
<keyword evidence="3 9" id="KW-0812">Transmembrane</keyword>
<reference evidence="10" key="2">
    <citation type="journal article" date="2023" name="BMC Genomics">
        <title>Pest status, molecular evolution, and epigenetic factors derived from the genome assembly of Frankliniella fusca, a thysanopteran phytovirus vector.</title>
        <authorList>
            <person name="Catto M.A."/>
            <person name="Labadie P.E."/>
            <person name="Jacobson A.L."/>
            <person name="Kennedy G.G."/>
            <person name="Srinivasan R."/>
            <person name="Hunt B.G."/>
        </authorList>
    </citation>
    <scope>NUCLEOTIDE SEQUENCE</scope>
    <source>
        <strain evidence="10">PL_HMW_Pooled</strain>
    </source>
</reference>
<dbReference type="Proteomes" id="UP001219518">
    <property type="component" value="Unassembled WGS sequence"/>
</dbReference>
<evidence type="ECO:0000256" key="6">
    <source>
        <dbReference type="ARBA" id="ARBA00023170"/>
    </source>
</evidence>
<evidence type="ECO:0000256" key="7">
    <source>
        <dbReference type="ARBA" id="ARBA00023180"/>
    </source>
</evidence>
<evidence type="ECO:0000256" key="2">
    <source>
        <dbReference type="ARBA" id="ARBA00022475"/>
    </source>
</evidence>
<gene>
    <name evidence="10" type="ORF">KUF71_008873</name>
</gene>
<keyword evidence="6 10" id="KW-0675">Receptor</keyword>